<dbReference type="InterPro" id="IPR038765">
    <property type="entry name" value="Papain-like_cys_pep_sf"/>
</dbReference>
<evidence type="ECO:0000313" key="2">
    <source>
        <dbReference type="Proteomes" id="UP000243451"/>
    </source>
</evidence>
<accession>A0A2P4EVP1</accession>
<gene>
    <name evidence="1" type="ORF">C1949_09045</name>
</gene>
<dbReference type="Proteomes" id="UP000243451">
    <property type="component" value="Unassembled WGS sequence"/>
</dbReference>
<dbReference type="PANTHER" id="PTHR39327">
    <property type="match status" value="1"/>
</dbReference>
<dbReference type="OrthoDB" id="5401788at2"/>
<dbReference type="PANTHER" id="PTHR39327:SF1">
    <property type="entry name" value="BLR5470 PROTEIN"/>
    <property type="match status" value="1"/>
</dbReference>
<evidence type="ECO:0008006" key="3">
    <source>
        <dbReference type="Google" id="ProtNLM"/>
    </source>
</evidence>
<dbReference type="InterPro" id="IPR010319">
    <property type="entry name" value="Transglutaminase-like_Cys_pept"/>
</dbReference>
<organism evidence="1 2">
    <name type="scientific">Halopseudomonas oceani</name>
    <dbReference type="NCBI Taxonomy" id="1708783"/>
    <lineage>
        <taxon>Bacteria</taxon>
        <taxon>Pseudomonadati</taxon>
        <taxon>Pseudomonadota</taxon>
        <taxon>Gammaproteobacteria</taxon>
        <taxon>Pseudomonadales</taxon>
        <taxon>Pseudomonadaceae</taxon>
        <taxon>Halopseudomonas</taxon>
    </lineage>
</organism>
<name>A0A2P4EVP1_9GAMM</name>
<sequence length="181" mass="20777">MQAQWRLQEWRTLLDNSQTLSDQQKLEAVNDFFNQRLRFSDDISIWGEVDYWASPAESMVKGAADCEDYSIAKYFSLRRAGIPNDQLRLTYVKALELNQAHMVLTYYATPDSEPLVLDNLTDRILPASHRNDLLPVYSFNAEGLWLAGRGNSQTGSAKQLSRWQDLLKKMQNEGFDDLALP</sequence>
<proteinExistence type="predicted"/>
<dbReference type="AlphaFoldDB" id="A0A2P4EVP1"/>
<protein>
    <recommendedName>
        <fullName evidence="3">Sulfate adenylyltransferase</fullName>
    </recommendedName>
</protein>
<comment type="caution">
    <text evidence="1">The sequence shown here is derived from an EMBL/GenBank/DDBJ whole genome shotgun (WGS) entry which is preliminary data.</text>
</comment>
<dbReference type="SUPFAM" id="SSF54001">
    <property type="entry name" value="Cysteine proteinases"/>
    <property type="match status" value="1"/>
</dbReference>
<keyword evidence="2" id="KW-1185">Reference proteome</keyword>
<reference evidence="1 2" key="1">
    <citation type="submission" date="2018-01" db="EMBL/GenBank/DDBJ databases">
        <title>Draft genome of the type strain Pseudomonas oceani DSM 100277 isolated from the deep water in Okinawa trough, northwestern Pacific Ocean.</title>
        <authorList>
            <person name="Gomila M."/>
            <person name="Mulet M."/>
            <person name="Garcia-Valdes E."/>
            <person name="Lalucat J."/>
        </authorList>
    </citation>
    <scope>NUCLEOTIDE SEQUENCE [LARGE SCALE GENOMIC DNA]</scope>
    <source>
        <strain evidence="1 2">DSM 100277</strain>
    </source>
</reference>
<dbReference type="Pfam" id="PF06035">
    <property type="entry name" value="Peptidase_C93"/>
    <property type="match status" value="1"/>
</dbReference>
<dbReference type="EMBL" id="PPSK01000007">
    <property type="protein sequence ID" value="POB03650.1"/>
    <property type="molecule type" value="Genomic_DNA"/>
</dbReference>
<evidence type="ECO:0000313" key="1">
    <source>
        <dbReference type="EMBL" id="POB03650.1"/>
    </source>
</evidence>
<dbReference type="Gene3D" id="3.10.620.30">
    <property type="match status" value="1"/>
</dbReference>